<accession>A0A254TCG2</accession>
<keyword evidence="2" id="KW-1185">Reference proteome</keyword>
<dbReference type="AlphaFoldDB" id="A0A254TCG2"/>
<dbReference type="RefSeq" id="WP_170942097.1">
    <property type="nucleotide sequence ID" value="NZ_LSTO01000001.1"/>
</dbReference>
<evidence type="ECO:0000313" key="2">
    <source>
        <dbReference type="Proteomes" id="UP000197535"/>
    </source>
</evidence>
<dbReference type="Proteomes" id="UP000197535">
    <property type="component" value="Unassembled WGS sequence"/>
</dbReference>
<proteinExistence type="predicted"/>
<dbReference type="EMBL" id="LSTO01000001">
    <property type="protein sequence ID" value="OWW20324.1"/>
    <property type="molecule type" value="Genomic_DNA"/>
</dbReference>
<organism evidence="1 2">
    <name type="scientific">Noviherbaspirillum denitrificans</name>
    <dbReference type="NCBI Taxonomy" id="1968433"/>
    <lineage>
        <taxon>Bacteria</taxon>
        <taxon>Pseudomonadati</taxon>
        <taxon>Pseudomonadota</taxon>
        <taxon>Betaproteobacteria</taxon>
        <taxon>Burkholderiales</taxon>
        <taxon>Oxalobacteraceae</taxon>
        <taxon>Noviherbaspirillum</taxon>
    </lineage>
</organism>
<reference evidence="1 2" key="1">
    <citation type="submission" date="2016-02" db="EMBL/GenBank/DDBJ databases">
        <authorList>
            <person name="Wen L."/>
            <person name="He K."/>
            <person name="Yang H."/>
        </authorList>
    </citation>
    <scope>NUCLEOTIDE SEQUENCE [LARGE SCALE GENOMIC DNA]</scope>
    <source>
        <strain evidence="1 2">TSA40</strain>
    </source>
</reference>
<dbReference type="Pfam" id="PF10649">
    <property type="entry name" value="DUF2478"/>
    <property type="match status" value="1"/>
</dbReference>
<evidence type="ECO:0000313" key="1">
    <source>
        <dbReference type="EMBL" id="OWW20324.1"/>
    </source>
</evidence>
<comment type="caution">
    <text evidence="1">The sequence shown here is derived from an EMBL/GenBank/DDBJ whole genome shotgun (WGS) entry which is preliminary data.</text>
</comment>
<gene>
    <name evidence="1" type="ORF">AYR66_13295</name>
</gene>
<dbReference type="InterPro" id="IPR018912">
    <property type="entry name" value="DUF2478"/>
</dbReference>
<evidence type="ECO:0008006" key="3">
    <source>
        <dbReference type="Google" id="ProtNLM"/>
    </source>
</evidence>
<name>A0A254TCG2_9BURK</name>
<protein>
    <recommendedName>
        <fullName evidence="3">Molybdenum ABC transporter ATP-binding protein</fullName>
    </recommendedName>
</protein>
<sequence length="169" mass="17766">MVQEDAAAPAIAAFVYRRHEEASPLLAEVVRQLRLRGVALAGAIQHNEGQGKMLLELLPLERRMTISQPLAVAGTCKLDTYALADAAALVRQAIDAGPQLAIINKFGAQEAAGAGLCAEMAAAVLSGIPLLTAVSETVLSQWTAFTGGCDVRLAHAPEAALAWWDGLQR</sequence>